<dbReference type="Pfam" id="PF00106">
    <property type="entry name" value="adh_short"/>
    <property type="match status" value="1"/>
</dbReference>
<keyword evidence="5" id="KW-1185">Reference proteome</keyword>
<dbReference type="EMBL" id="AXCW01000080">
    <property type="protein sequence ID" value="EYR63608.1"/>
    <property type="molecule type" value="Genomic_DNA"/>
</dbReference>
<dbReference type="PANTHER" id="PTHR44196">
    <property type="entry name" value="DEHYDROGENASE/REDUCTASE SDR FAMILY MEMBER 7B"/>
    <property type="match status" value="1"/>
</dbReference>
<dbReference type="PRINTS" id="PR00081">
    <property type="entry name" value="GDHRDH"/>
</dbReference>
<dbReference type="CDD" id="cd05233">
    <property type="entry name" value="SDR_c"/>
    <property type="match status" value="1"/>
</dbReference>
<dbReference type="AlphaFoldDB" id="A0A021VR57"/>
<proteinExistence type="inferred from homology"/>
<reference evidence="4 5" key="1">
    <citation type="submission" date="2014-01" db="EMBL/GenBank/DDBJ databases">
        <title>Actinotalea ferrariae CF5-4.</title>
        <authorList>
            <person name="Chen F."/>
            <person name="Li Y."/>
            <person name="Wang G."/>
        </authorList>
    </citation>
    <scope>NUCLEOTIDE SEQUENCE [LARGE SCALE GENOMIC DNA]</scope>
    <source>
        <strain evidence="4 5">CF5-4</strain>
    </source>
</reference>
<dbReference type="GO" id="GO:0016020">
    <property type="term" value="C:membrane"/>
    <property type="evidence" value="ECO:0007669"/>
    <property type="project" value="TreeGrafter"/>
</dbReference>
<comment type="caution">
    <text evidence="4">The sequence shown here is derived from an EMBL/GenBank/DDBJ whole genome shotgun (WGS) entry which is preliminary data.</text>
</comment>
<dbReference type="InterPro" id="IPR002347">
    <property type="entry name" value="SDR_fam"/>
</dbReference>
<dbReference type="RefSeq" id="WP_034225510.1">
    <property type="nucleotide sequence ID" value="NZ_AXCW01000080.1"/>
</dbReference>
<organism evidence="4 5">
    <name type="scientific">Actinotalea ferrariae CF5-4</name>
    <dbReference type="NCBI Taxonomy" id="948458"/>
    <lineage>
        <taxon>Bacteria</taxon>
        <taxon>Bacillati</taxon>
        <taxon>Actinomycetota</taxon>
        <taxon>Actinomycetes</taxon>
        <taxon>Micrococcales</taxon>
        <taxon>Cellulomonadaceae</taxon>
        <taxon>Actinotalea</taxon>
    </lineage>
</organism>
<dbReference type="PRINTS" id="PR00080">
    <property type="entry name" value="SDRFAMILY"/>
</dbReference>
<dbReference type="OrthoDB" id="658698at2"/>
<dbReference type="GO" id="GO:0016491">
    <property type="term" value="F:oxidoreductase activity"/>
    <property type="evidence" value="ECO:0007669"/>
    <property type="project" value="UniProtKB-KW"/>
</dbReference>
<dbReference type="Proteomes" id="UP000019753">
    <property type="component" value="Unassembled WGS sequence"/>
</dbReference>
<accession>A0A021VR57</accession>
<keyword evidence="2" id="KW-0560">Oxidoreductase</keyword>
<gene>
    <name evidence="4" type="ORF">N866_19275</name>
</gene>
<comment type="similarity">
    <text evidence="1 3">Belongs to the short-chain dehydrogenases/reductases (SDR) family.</text>
</comment>
<sequence>MNAPRISAPRTVVVTGAGRGIGRGLALGLAERGYAVALLGRTPEHLQEVADAVAAAAAEAGREAPRTVVVPVELTDTAAVRAAARTVEEAFADLGGVGLLVNNAGVIERTEGDLLETDVEETWRVVEVNVRGPLVVTQAFLGAMVARGSGRIVNINSGSAYKAAREYTGYGISKGALARLTTLVDAQFRDRGVRVFDLAPGVVRTDMATSMPFHKDREEWTPVEASVDLLVAVGDGDLDALSGRFLRADTDTPHSLEAHAYDVLVTDSRRLAVLTYGPHDPMRG</sequence>
<dbReference type="InterPro" id="IPR036291">
    <property type="entry name" value="NAD(P)-bd_dom_sf"/>
</dbReference>
<evidence type="ECO:0000313" key="5">
    <source>
        <dbReference type="Proteomes" id="UP000019753"/>
    </source>
</evidence>
<name>A0A021VR57_9CELL</name>
<evidence type="ECO:0000256" key="1">
    <source>
        <dbReference type="ARBA" id="ARBA00006484"/>
    </source>
</evidence>
<evidence type="ECO:0000256" key="3">
    <source>
        <dbReference type="RuleBase" id="RU000363"/>
    </source>
</evidence>
<evidence type="ECO:0000256" key="2">
    <source>
        <dbReference type="ARBA" id="ARBA00023002"/>
    </source>
</evidence>
<dbReference type="PANTHER" id="PTHR44196:SF1">
    <property type="entry name" value="DEHYDROGENASE_REDUCTASE SDR FAMILY MEMBER 7B"/>
    <property type="match status" value="1"/>
</dbReference>
<dbReference type="Gene3D" id="3.40.50.720">
    <property type="entry name" value="NAD(P)-binding Rossmann-like Domain"/>
    <property type="match status" value="1"/>
</dbReference>
<dbReference type="SUPFAM" id="SSF51735">
    <property type="entry name" value="NAD(P)-binding Rossmann-fold domains"/>
    <property type="match status" value="1"/>
</dbReference>
<evidence type="ECO:0000313" key="4">
    <source>
        <dbReference type="EMBL" id="EYR63608.1"/>
    </source>
</evidence>
<protein>
    <submittedName>
        <fullName evidence="4">Short-chain dehydrogenase</fullName>
    </submittedName>
</protein>